<dbReference type="InterPro" id="IPR050430">
    <property type="entry name" value="Peptidase_S1"/>
</dbReference>
<dbReference type="InterPro" id="IPR043504">
    <property type="entry name" value="Peptidase_S1_PA_chymotrypsin"/>
</dbReference>
<evidence type="ECO:0000256" key="1">
    <source>
        <dbReference type="ARBA" id="ARBA00022670"/>
    </source>
</evidence>
<dbReference type="Pfam" id="PF00089">
    <property type="entry name" value="Trypsin"/>
    <property type="match status" value="1"/>
</dbReference>
<dbReference type="OrthoDB" id="10059102at2759"/>
<dbReference type="SMART" id="SM00020">
    <property type="entry name" value="Tryp_SPc"/>
    <property type="match status" value="1"/>
</dbReference>
<keyword evidence="3" id="KW-0720">Serine protease</keyword>
<keyword evidence="4" id="KW-1015">Disulfide bond</keyword>
<gene>
    <name evidence="7" type="ORF">CINC_LOCUS1777</name>
</gene>
<dbReference type="PROSITE" id="PS00134">
    <property type="entry name" value="TRYPSIN_HIS"/>
    <property type="match status" value="1"/>
</dbReference>
<feature type="chain" id="PRO_5040320917" description="Peptidase S1 domain-containing protein" evidence="5">
    <location>
        <begin position="17"/>
        <end position="240"/>
    </location>
</feature>
<dbReference type="AlphaFoldDB" id="A0A9P0BMM8"/>
<dbReference type="Proteomes" id="UP001154114">
    <property type="component" value="Chromosome 11"/>
</dbReference>
<dbReference type="GO" id="GO:0004252">
    <property type="term" value="F:serine-type endopeptidase activity"/>
    <property type="evidence" value="ECO:0007669"/>
    <property type="project" value="InterPro"/>
</dbReference>
<dbReference type="SUPFAM" id="SSF50494">
    <property type="entry name" value="Trypsin-like serine proteases"/>
    <property type="match status" value="1"/>
</dbReference>
<dbReference type="PROSITE" id="PS50240">
    <property type="entry name" value="TRYPSIN_DOM"/>
    <property type="match status" value="1"/>
</dbReference>
<dbReference type="InterPro" id="IPR009003">
    <property type="entry name" value="Peptidase_S1_PA"/>
</dbReference>
<dbReference type="InterPro" id="IPR001254">
    <property type="entry name" value="Trypsin_dom"/>
</dbReference>
<sequence>MRVIALLALSLVAVAAVPSSRSLDRRLVTIEQYPSTALILMTWDGIHMFFHCGGTIINNRAILTAAHCMYYRPSQEFRVRIGSSFANTGGQVIPVGAIALYPGFNDAFFHWDLSIVLTPGFTYSNTVRPAPIAGFNLTDNLTVLATGWANIEGDRQINEEQLVTVSQDVCIDHYDNTHAEIKDDVVCTKRPDQDGGYCGGFGAGIFQSGILVAVHSNCYAPRPSLAIRVSHHTAWIQANA</sequence>
<proteinExistence type="predicted"/>
<evidence type="ECO:0000313" key="7">
    <source>
        <dbReference type="EMBL" id="CAH0581637.1"/>
    </source>
</evidence>
<organism evidence="7 8">
    <name type="scientific">Chrysodeixis includens</name>
    <name type="common">Soybean looper</name>
    <name type="synonym">Pseudoplusia includens</name>
    <dbReference type="NCBI Taxonomy" id="689277"/>
    <lineage>
        <taxon>Eukaryota</taxon>
        <taxon>Metazoa</taxon>
        <taxon>Ecdysozoa</taxon>
        <taxon>Arthropoda</taxon>
        <taxon>Hexapoda</taxon>
        <taxon>Insecta</taxon>
        <taxon>Pterygota</taxon>
        <taxon>Neoptera</taxon>
        <taxon>Endopterygota</taxon>
        <taxon>Lepidoptera</taxon>
        <taxon>Glossata</taxon>
        <taxon>Ditrysia</taxon>
        <taxon>Noctuoidea</taxon>
        <taxon>Noctuidae</taxon>
        <taxon>Plusiinae</taxon>
        <taxon>Chrysodeixis</taxon>
    </lineage>
</organism>
<dbReference type="GO" id="GO:0006508">
    <property type="term" value="P:proteolysis"/>
    <property type="evidence" value="ECO:0007669"/>
    <property type="project" value="UniProtKB-KW"/>
</dbReference>
<feature type="domain" description="Peptidase S1" evidence="6">
    <location>
        <begin position="17"/>
        <end position="240"/>
    </location>
</feature>
<dbReference type="PANTHER" id="PTHR24276">
    <property type="entry name" value="POLYSERASE-RELATED"/>
    <property type="match status" value="1"/>
</dbReference>
<dbReference type="InterPro" id="IPR018114">
    <property type="entry name" value="TRYPSIN_HIS"/>
</dbReference>
<evidence type="ECO:0000256" key="3">
    <source>
        <dbReference type="ARBA" id="ARBA00022825"/>
    </source>
</evidence>
<feature type="signal peptide" evidence="5">
    <location>
        <begin position="1"/>
        <end position="16"/>
    </location>
</feature>
<name>A0A9P0BMM8_CHRIL</name>
<keyword evidence="5" id="KW-0732">Signal</keyword>
<evidence type="ECO:0000256" key="2">
    <source>
        <dbReference type="ARBA" id="ARBA00022801"/>
    </source>
</evidence>
<keyword evidence="2" id="KW-0378">Hydrolase</keyword>
<reference evidence="7" key="1">
    <citation type="submission" date="2021-12" db="EMBL/GenBank/DDBJ databases">
        <authorList>
            <person name="King R."/>
        </authorList>
    </citation>
    <scope>NUCLEOTIDE SEQUENCE</scope>
</reference>
<dbReference type="PANTHER" id="PTHR24276:SF91">
    <property type="entry name" value="AT26814P-RELATED"/>
    <property type="match status" value="1"/>
</dbReference>
<keyword evidence="8" id="KW-1185">Reference proteome</keyword>
<protein>
    <recommendedName>
        <fullName evidence="6">Peptidase S1 domain-containing protein</fullName>
    </recommendedName>
</protein>
<evidence type="ECO:0000313" key="8">
    <source>
        <dbReference type="Proteomes" id="UP001154114"/>
    </source>
</evidence>
<evidence type="ECO:0000256" key="4">
    <source>
        <dbReference type="ARBA" id="ARBA00023157"/>
    </source>
</evidence>
<keyword evidence="1" id="KW-0645">Protease</keyword>
<accession>A0A9P0BMM8</accession>
<dbReference type="Gene3D" id="2.40.10.10">
    <property type="entry name" value="Trypsin-like serine proteases"/>
    <property type="match status" value="1"/>
</dbReference>
<dbReference type="EMBL" id="LR824014">
    <property type="protein sequence ID" value="CAH0581637.1"/>
    <property type="molecule type" value="Genomic_DNA"/>
</dbReference>
<evidence type="ECO:0000259" key="6">
    <source>
        <dbReference type="PROSITE" id="PS50240"/>
    </source>
</evidence>
<evidence type="ECO:0000256" key="5">
    <source>
        <dbReference type="SAM" id="SignalP"/>
    </source>
</evidence>